<dbReference type="SMART" id="SM00642">
    <property type="entry name" value="Aamy"/>
    <property type="match status" value="1"/>
</dbReference>
<dbReference type="PANTHER" id="PTHR47786:SF2">
    <property type="entry name" value="GLYCOSYL HYDROLASE FAMILY 13 CATALYTIC DOMAIN-CONTAINING PROTEIN"/>
    <property type="match status" value="1"/>
</dbReference>
<dbReference type="SUPFAM" id="SSF51445">
    <property type="entry name" value="(Trans)glycosidases"/>
    <property type="match status" value="1"/>
</dbReference>
<feature type="domain" description="Glycosyl hydrolase family 13 catalytic" evidence="1">
    <location>
        <begin position="296"/>
        <end position="717"/>
    </location>
</feature>
<dbReference type="PANTHER" id="PTHR47786">
    <property type="entry name" value="ALPHA-1,4-GLUCAN:MALTOSE-1-PHOSPHATE MALTOSYLTRANSFERASE"/>
    <property type="match status" value="1"/>
</dbReference>
<evidence type="ECO:0000313" key="2">
    <source>
        <dbReference type="EMBL" id="SLM19188.1"/>
    </source>
</evidence>
<dbReference type="AlphaFoldDB" id="A0A3P3XSC6"/>
<reference evidence="2" key="1">
    <citation type="submission" date="2017-02" db="EMBL/GenBank/DDBJ databases">
        <authorList>
            <person name="Regsiter A."/>
            <person name="William W."/>
        </authorList>
    </citation>
    <scope>NUCLEOTIDE SEQUENCE</scope>
    <source>
        <strain evidence="2">BdmA 4</strain>
    </source>
</reference>
<protein>
    <submittedName>
        <fullName evidence="2">Alpha amylase catalytic region</fullName>
    </submittedName>
</protein>
<sequence>MALQINRTLRSQNTPPKHLWMPSGAVAIPDAVSARLVARKFQLPAGELRALSLIDDASRIIIDVYRKQLSKTLDQIASPALTASGDRAALLQVLQELTLEFPPAPMYDGLAEPGDWLESSTADKGGSGRPHRELAIEQFVLIRLFNENPACGPYRILFDDGVSPAGATSPGTISAKTPYLKVFARLEEALKTLPGLSHEKGKTLDLISFLREPAKRAPHSLKAQLEWIIQNWGELLGDFRLALLAGIDMINEETAPRFPPGPGPVRAYQYRSSLHEYEKFSTDRNWMPSVVLLAKNALVWLHQLSKTYGKEIARLDQIPEEELITMAERGINGLWLIGIWQRSPASEKIKKLCGNPEATASAYSLFDYEISPELGGWEALDAFRESCGRFGIRLAADMVPNHTGIDSFWVRTRPELFMSLPYCPYPGYTFNGPDLSSDPSVGIWLEDHYFNRTDAAVVFKRLDRHTGEIRYIYHGNDGTGMPWNDTAQIDFLNPAAREAVKERILHVASHFSIIRFDAAMVLAKQHIRRLWYPAPGEGGAIPSRSEHAISDEAFDKAIPNEFWREVVDLCAEKAPDTLLLAEAFWLMEGYFVRTLGMHRVYNSAFMNMLKDEKNSLYRLTIKNTQEFDRDILKRFVNFMSNPDEETAVAQFGKGDKYFGVATMLATTPGLPMIAHGQIEGFTEKYGMEFKRSYWDETPDRDFIARHEREIFPLLRLRPLFSEIEHFYLFDYMRGDTTIDENVFAYTNGQGGQRTLVFYNNHWERTFGRIHTSCAFAQKTPQGGKHLETTSLANALGVEASPDNYVIMHEIRSRLWYIYRSEDIAADGLSVPLEGYQSKVFLEIANVLDTEGRYARLYEIVDSKGIADLDDALLEADQPDLFRALHNAISSLSSVEAVQDLSKAEAIQRAAIFSEMFFSRLCAIAGSDDTGAAYRSEAVRNAIAWLRTVLAALYRTGVSDVSAEGLALQFENPRHRLILLVYSFVAALAKSFAADGLKEEIGRMIDEYRIAKKLKEFAVELSRTMPEDEKDYDASMSAEVAIAWALRKEKQLTELEMPPASATSLKLHAHEILAWAFSDSLMRMALGINHYRGIEYFHKERFETFAWLLPACAWIDSIGPSEPRMDLKALASWKALAQLLVEQAADAGYMTNVMLEDTAAAARE</sequence>
<dbReference type="Gene3D" id="3.20.20.80">
    <property type="entry name" value="Glycosidases"/>
    <property type="match status" value="2"/>
</dbReference>
<gene>
    <name evidence="2" type="ORF">SPIRO4BDMA_50703</name>
</gene>
<evidence type="ECO:0000259" key="1">
    <source>
        <dbReference type="SMART" id="SM00642"/>
    </source>
</evidence>
<organism evidence="2">
    <name type="scientific">uncultured spirochete</name>
    <dbReference type="NCBI Taxonomy" id="156406"/>
    <lineage>
        <taxon>Bacteria</taxon>
        <taxon>Pseudomonadati</taxon>
        <taxon>Spirochaetota</taxon>
        <taxon>Spirochaetia</taxon>
        <taxon>Spirochaetales</taxon>
        <taxon>environmental samples</taxon>
    </lineage>
</organism>
<name>A0A3P3XSC6_9SPIR</name>
<dbReference type="EMBL" id="FWDO01000005">
    <property type="protein sequence ID" value="SLM19188.1"/>
    <property type="molecule type" value="Genomic_DNA"/>
</dbReference>
<dbReference type="InterPro" id="IPR017853">
    <property type="entry name" value="GH"/>
</dbReference>
<accession>A0A3P3XSC6</accession>
<dbReference type="GO" id="GO:0005975">
    <property type="term" value="P:carbohydrate metabolic process"/>
    <property type="evidence" value="ECO:0007669"/>
    <property type="project" value="InterPro"/>
</dbReference>
<dbReference type="InterPro" id="IPR006047">
    <property type="entry name" value="GH13_cat_dom"/>
</dbReference>
<proteinExistence type="predicted"/>